<feature type="transmembrane region" description="Helical" evidence="10">
    <location>
        <begin position="208"/>
        <end position="227"/>
    </location>
</feature>
<keyword evidence="4 10" id="KW-0812">Transmembrane</keyword>
<evidence type="ECO:0000259" key="11">
    <source>
        <dbReference type="PROSITE" id="PS50929"/>
    </source>
</evidence>
<dbReference type="PANTHER" id="PTHR24222:SF76">
    <property type="entry name" value="MYCOBACTIN IMPORT ATP-BINDING_PERMEASE PROTEIN IRTB"/>
    <property type="match status" value="1"/>
</dbReference>
<dbReference type="GO" id="GO:0005524">
    <property type="term" value="F:ATP binding"/>
    <property type="evidence" value="ECO:0007669"/>
    <property type="project" value="UniProtKB-KW"/>
</dbReference>
<name>A0A812DMC0_ACAPH</name>
<dbReference type="EMBL" id="CAHIKZ030003536">
    <property type="protein sequence ID" value="CAE1301397.1"/>
    <property type="molecule type" value="Genomic_DNA"/>
</dbReference>
<dbReference type="AlphaFoldDB" id="A0A812DMC0"/>
<dbReference type="PROSITE" id="PS50929">
    <property type="entry name" value="ABC_TM1F"/>
    <property type="match status" value="1"/>
</dbReference>
<organism evidence="12 13">
    <name type="scientific">Acanthosepion pharaonis</name>
    <name type="common">Pharaoh cuttlefish</name>
    <name type="synonym">Sepia pharaonis</name>
    <dbReference type="NCBI Taxonomy" id="158019"/>
    <lineage>
        <taxon>Eukaryota</taxon>
        <taxon>Metazoa</taxon>
        <taxon>Spiralia</taxon>
        <taxon>Lophotrochozoa</taxon>
        <taxon>Mollusca</taxon>
        <taxon>Cephalopoda</taxon>
        <taxon>Coleoidea</taxon>
        <taxon>Decapodiformes</taxon>
        <taxon>Sepiida</taxon>
        <taxon>Sepiina</taxon>
        <taxon>Sepiidae</taxon>
        <taxon>Acanthosepion</taxon>
    </lineage>
</organism>
<keyword evidence="9 10" id="KW-0472">Membrane</keyword>
<feature type="transmembrane region" description="Helical" evidence="10">
    <location>
        <begin position="233"/>
        <end position="253"/>
    </location>
</feature>
<evidence type="ECO:0000256" key="8">
    <source>
        <dbReference type="ARBA" id="ARBA00022989"/>
    </source>
</evidence>
<evidence type="ECO:0000256" key="7">
    <source>
        <dbReference type="ARBA" id="ARBA00022840"/>
    </source>
</evidence>
<evidence type="ECO:0000313" key="12">
    <source>
        <dbReference type="EMBL" id="CAE1301397.1"/>
    </source>
</evidence>
<comment type="subcellular location">
    <subcellularLocation>
        <location evidence="1">Membrane</location>
        <topology evidence="1">Multi-pass membrane protein</topology>
    </subcellularLocation>
</comment>
<dbReference type="OrthoDB" id="6500128at2759"/>
<evidence type="ECO:0000256" key="9">
    <source>
        <dbReference type="ARBA" id="ARBA00023136"/>
    </source>
</evidence>
<evidence type="ECO:0000256" key="3">
    <source>
        <dbReference type="ARBA" id="ARBA00022448"/>
    </source>
</evidence>
<dbReference type="InterPro" id="IPR039421">
    <property type="entry name" value="Type_1_exporter"/>
</dbReference>
<evidence type="ECO:0000256" key="4">
    <source>
        <dbReference type="ARBA" id="ARBA00022692"/>
    </source>
</evidence>
<dbReference type="InterPro" id="IPR011527">
    <property type="entry name" value="ABC1_TM_dom"/>
</dbReference>
<reference evidence="12" key="1">
    <citation type="submission" date="2021-01" db="EMBL/GenBank/DDBJ databases">
        <authorList>
            <person name="Li R."/>
            <person name="Bekaert M."/>
        </authorList>
    </citation>
    <scope>NUCLEOTIDE SEQUENCE</scope>
    <source>
        <strain evidence="12">Farmed</strain>
    </source>
</reference>
<proteinExistence type="inferred from homology"/>
<evidence type="ECO:0000256" key="2">
    <source>
        <dbReference type="ARBA" id="ARBA00007577"/>
    </source>
</evidence>
<dbReference type="GO" id="GO:0140359">
    <property type="term" value="F:ABC-type transporter activity"/>
    <property type="evidence" value="ECO:0007669"/>
    <property type="project" value="InterPro"/>
</dbReference>
<comment type="similarity">
    <text evidence="2">Belongs to the ABC transporter superfamily. ABCB family. Multidrug resistance exporter (TC 3.A.1.201) subfamily.</text>
</comment>
<feature type="transmembrane region" description="Helical" evidence="10">
    <location>
        <begin position="310"/>
        <end position="333"/>
    </location>
</feature>
<dbReference type="PANTHER" id="PTHR24222">
    <property type="entry name" value="ABC TRANSPORTER B FAMILY"/>
    <property type="match status" value="1"/>
</dbReference>
<feature type="domain" description="ABC transmembrane type-1" evidence="11">
    <location>
        <begin position="71"/>
        <end position="352"/>
    </location>
</feature>
<keyword evidence="5" id="KW-0677">Repeat</keyword>
<dbReference type="Pfam" id="PF00664">
    <property type="entry name" value="ABC_membrane"/>
    <property type="match status" value="1"/>
</dbReference>
<protein>
    <submittedName>
        <fullName evidence="12">ABCB1</fullName>
    </submittedName>
</protein>
<keyword evidence="8 10" id="KW-1133">Transmembrane helix</keyword>
<dbReference type="Gene3D" id="1.20.1560.10">
    <property type="entry name" value="ABC transporter type 1, transmembrane domain"/>
    <property type="match status" value="1"/>
</dbReference>
<keyword evidence="13" id="KW-1185">Reference proteome</keyword>
<keyword evidence="6" id="KW-0547">Nucleotide-binding</keyword>
<dbReference type="SUPFAM" id="SSF90123">
    <property type="entry name" value="ABC transporter transmembrane region"/>
    <property type="match status" value="1"/>
</dbReference>
<accession>A0A812DMC0</accession>
<keyword evidence="7" id="KW-0067">ATP-binding</keyword>
<dbReference type="FunFam" id="1.20.1560.10:FF:000018">
    <property type="entry name" value="ATP-binding cassette subfamily B member 11"/>
    <property type="match status" value="1"/>
</dbReference>
<evidence type="ECO:0000313" key="13">
    <source>
        <dbReference type="Proteomes" id="UP000597762"/>
    </source>
</evidence>
<evidence type="ECO:0000256" key="1">
    <source>
        <dbReference type="ARBA" id="ARBA00004141"/>
    </source>
</evidence>
<evidence type="ECO:0000256" key="10">
    <source>
        <dbReference type="SAM" id="Phobius"/>
    </source>
</evidence>
<feature type="transmembrane region" description="Helical" evidence="10">
    <location>
        <begin position="67"/>
        <end position="91"/>
    </location>
</feature>
<feature type="transmembrane region" description="Helical" evidence="10">
    <location>
        <begin position="132"/>
        <end position="156"/>
    </location>
</feature>
<dbReference type="GO" id="GO:0005886">
    <property type="term" value="C:plasma membrane"/>
    <property type="evidence" value="ECO:0007669"/>
    <property type="project" value="TreeGrafter"/>
</dbReference>
<dbReference type="Proteomes" id="UP000597762">
    <property type="component" value="Unassembled WGS sequence"/>
</dbReference>
<keyword evidence="3" id="KW-0813">Transport</keyword>
<sequence>MLPGSCPIIHLQHYHARLGCHFHGVSSTKNGDVAVKIKPDKPEEPEKTPQPKVGLFELFRYADKIDVLLIVIGTIAAIIHGAGFPVMIIVFGDMTNSLVNIGGQISMTCMNSTSLVSGNNSFTLLSQMETFAYYYLGLGAAMLVAGYFQVAFWTMAAERQTFQIRKQLMKSILRHEMAWFDTNDSGELNTRQTDDINKINAGLGNKTGIFVQWFFGGLISFIIGFVYGWKLTLVVLAVSPLLIAASGFLAKVVSSMTDKELDAYAKAGSVAEEVLSSIRTVVAFSGENKEYERYSKNLSDAKKTGIQKSWGIGASMGFLWLSMFLSYALGFWYGSGLIREGEYTIGTMLVVS</sequence>
<dbReference type="CDD" id="cd18577">
    <property type="entry name" value="ABC_6TM_Pgp_ABCB1_D1_like"/>
    <property type="match status" value="1"/>
</dbReference>
<dbReference type="InterPro" id="IPR036640">
    <property type="entry name" value="ABC1_TM_sf"/>
</dbReference>
<evidence type="ECO:0000256" key="6">
    <source>
        <dbReference type="ARBA" id="ARBA00022741"/>
    </source>
</evidence>
<evidence type="ECO:0000256" key="5">
    <source>
        <dbReference type="ARBA" id="ARBA00022737"/>
    </source>
</evidence>
<comment type="caution">
    <text evidence="12">The sequence shown here is derived from an EMBL/GenBank/DDBJ whole genome shotgun (WGS) entry which is preliminary data.</text>
</comment>
<gene>
    <name evidence="12" type="ORF">SPHA_54398</name>
</gene>